<comment type="subunit">
    <text evidence="29">Part of a complex composed of EEIG1, TNFRSF11A/RANK, PLCG2, GAB2, TEC and BTK; complex formation increases in the presence of TNFSF11/RANKL. Binds GTF2I through the PH domain. Interacts with SH3BP5 via the SH3 domain. Interacts with IBTK via its PH domain. Interacts with ARID3A, CAV1, FASLG, PIN1, TLR8 and TLR9. Interacts with MPL/TPOR.</text>
</comment>
<keyword evidence="17 33" id="KW-0067">ATP-binding</keyword>
<keyword evidence="20 30" id="KW-0727">SH2 domain</keyword>
<dbReference type="PROSITE" id="PS50001">
    <property type="entry name" value="SH2"/>
    <property type="match status" value="1"/>
</dbReference>
<dbReference type="GO" id="GO:0005829">
    <property type="term" value="C:cytosol"/>
    <property type="evidence" value="ECO:0007669"/>
    <property type="project" value="UniProtKB-ARBA"/>
</dbReference>
<evidence type="ECO:0000256" key="8">
    <source>
        <dbReference type="ARBA" id="ARBA00022490"/>
    </source>
</evidence>
<dbReference type="Gene3D" id="1.10.510.10">
    <property type="entry name" value="Transferase(Phosphotransferase) domain 1"/>
    <property type="match status" value="1"/>
</dbReference>
<gene>
    <name evidence="40" type="ORF">TREES_T100013792</name>
</gene>
<dbReference type="GO" id="GO:0005524">
    <property type="term" value="F:ATP binding"/>
    <property type="evidence" value="ECO:0007669"/>
    <property type="project" value="UniProtKB-UniRule"/>
</dbReference>
<dbReference type="InterPro" id="IPR011009">
    <property type="entry name" value="Kinase-like_dom_sf"/>
</dbReference>
<evidence type="ECO:0000256" key="25">
    <source>
        <dbReference type="ARBA" id="ARBA00023137"/>
    </source>
</evidence>
<keyword evidence="9" id="KW-0597">Phosphoprotein</keyword>
<dbReference type="eggNOG" id="KOG0197">
    <property type="taxonomic scope" value="Eukaryota"/>
</dbReference>
<dbReference type="FunFam" id="3.30.200.20:FF:000053">
    <property type="entry name" value="Tyrosine-protein kinase"/>
    <property type="match status" value="1"/>
</dbReference>
<dbReference type="GO" id="GO:0002250">
    <property type="term" value="P:adaptive immune response"/>
    <property type="evidence" value="ECO:0007669"/>
    <property type="project" value="UniProtKB-KW"/>
</dbReference>
<feature type="domain" description="SH3" evidence="37">
    <location>
        <begin position="225"/>
        <end position="285"/>
    </location>
</feature>
<evidence type="ECO:0000256" key="5">
    <source>
        <dbReference type="ARBA" id="ARBA00004496"/>
    </source>
</evidence>
<dbReference type="PROSITE" id="PS51113">
    <property type="entry name" value="ZF_BTK"/>
    <property type="match status" value="1"/>
</dbReference>
<keyword evidence="8" id="KW-0963">Cytoplasm</keyword>
<dbReference type="SUPFAM" id="SSF56112">
    <property type="entry name" value="Protein kinase-like (PK-like)"/>
    <property type="match status" value="1"/>
</dbReference>
<feature type="region of interest" description="Disordered" evidence="35">
    <location>
        <begin position="45"/>
        <end position="65"/>
    </location>
</feature>
<evidence type="ECO:0000256" key="1">
    <source>
        <dbReference type="ARBA" id="ARBA00001947"/>
    </source>
</evidence>
<feature type="binding site" evidence="33">
    <location>
        <position position="416"/>
    </location>
    <ligand>
        <name>ATP</name>
        <dbReference type="ChEBI" id="CHEBI:30616"/>
    </ligand>
</feature>
<dbReference type="FunFam" id="3.30.505.10:FF:000040">
    <property type="entry name" value="Tyrosine-protein kinase"/>
    <property type="match status" value="1"/>
</dbReference>
<evidence type="ECO:0000256" key="10">
    <source>
        <dbReference type="ARBA" id="ARBA00022588"/>
    </source>
</evidence>
<evidence type="ECO:0000256" key="20">
    <source>
        <dbReference type="ARBA" id="ARBA00022999"/>
    </source>
</evidence>
<dbReference type="SMART" id="SM00326">
    <property type="entry name" value="SH3"/>
    <property type="match status" value="1"/>
</dbReference>
<dbReference type="GO" id="GO:0045087">
    <property type="term" value="P:innate immune response"/>
    <property type="evidence" value="ECO:0007669"/>
    <property type="project" value="UniProtKB-KW"/>
</dbReference>
<dbReference type="InterPro" id="IPR020635">
    <property type="entry name" value="Tyr_kinase_cat_dom"/>
</dbReference>
<dbReference type="InterPro" id="IPR050198">
    <property type="entry name" value="Non-receptor_tyrosine_kinases"/>
</dbReference>
<evidence type="ECO:0000256" key="4">
    <source>
        <dbReference type="ARBA" id="ARBA00004285"/>
    </source>
</evidence>
<reference evidence="41" key="2">
    <citation type="journal article" date="2013" name="Nat. Commun.">
        <title>Genome of the Chinese tree shrew.</title>
        <authorList>
            <person name="Fan Y."/>
            <person name="Huang Z.Y."/>
            <person name="Cao C.C."/>
            <person name="Chen C.S."/>
            <person name="Chen Y.X."/>
            <person name="Fan D.D."/>
            <person name="He J."/>
            <person name="Hou H.L."/>
            <person name="Hu L."/>
            <person name="Hu X.T."/>
            <person name="Jiang X.T."/>
            <person name="Lai R."/>
            <person name="Lang Y.S."/>
            <person name="Liang B."/>
            <person name="Liao S.G."/>
            <person name="Mu D."/>
            <person name="Ma Y.Y."/>
            <person name="Niu Y.Y."/>
            <person name="Sun X.Q."/>
            <person name="Xia J.Q."/>
            <person name="Xiao J."/>
            <person name="Xiong Z.Q."/>
            <person name="Xu L."/>
            <person name="Yang L."/>
            <person name="Zhang Y."/>
            <person name="Zhao W."/>
            <person name="Zhao X.D."/>
            <person name="Zheng Y.T."/>
            <person name="Zhou J.M."/>
            <person name="Zhu Y.B."/>
            <person name="Zhang G.J."/>
            <person name="Wang J."/>
            <person name="Yao Y.G."/>
        </authorList>
    </citation>
    <scope>NUCLEOTIDE SEQUENCE [LARGE SCALE GENOMIC DNA]</scope>
</reference>
<evidence type="ECO:0000256" key="21">
    <source>
        <dbReference type="ARBA" id="ARBA00023015"/>
    </source>
</evidence>
<dbReference type="SUPFAM" id="SSF55550">
    <property type="entry name" value="SH2 domain"/>
    <property type="match status" value="1"/>
</dbReference>
<keyword evidence="15 34" id="KW-0418">Kinase</keyword>
<keyword evidence="16" id="KW-0862">Zinc</keyword>
<evidence type="ECO:0000259" key="38">
    <source>
        <dbReference type="PROSITE" id="PS50003"/>
    </source>
</evidence>
<comment type="similarity">
    <text evidence="34">Belongs to the protein kinase superfamily. Tyr protein kinase family.</text>
</comment>
<dbReference type="EC" id="2.7.10.2" evidence="34"/>
<evidence type="ECO:0000256" key="3">
    <source>
        <dbReference type="ARBA" id="ARBA00004202"/>
    </source>
</evidence>
<dbReference type="FunFam" id="2.30.29.30:FF:000191">
    <property type="entry name" value="Tyrosine-protein kinase"/>
    <property type="match status" value="1"/>
</dbReference>
<dbReference type="InterPro" id="IPR000719">
    <property type="entry name" value="Prot_kinase_dom"/>
</dbReference>
<reference evidence="41" key="1">
    <citation type="submission" date="2012-07" db="EMBL/GenBank/DDBJ databases">
        <title>Genome of the Chinese tree shrew, a rising model animal genetically related to primates.</title>
        <authorList>
            <person name="Zhang G."/>
            <person name="Fan Y."/>
            <person name="Yao Y."/>
            <person name="Huang Z."/>
        </authorList>
    </citation>
    <scope>NUCLEOTIDE SEQUENCE [LARGE SCALE GENOMIC DNA]</scope>
</reference>
<protein>
    <recommendedName>
        <fullName evidence="34">Tyrosine-protein kinase</fullName>
        <ecNumber evidence="34">2.7.10.2</ecNumber>
    </recommendedName>
</protein>
<dbReference type="SUPFAM" id="SSF144122">
    <property type="entry name" value="Tim10-like"/>
    <property type="match status" value="1"/>
</dbReference>
<dbReference type="InterPro" id="IPR035427">
    <property type="entry name" value="Tim10-like_dom_sf"/>
</dbReference>
<feature type="region of interest" description="Disordered" evidence="35">
    <location>
        <begin position="182"/>
        <end position="221"/>
    </location>
</feature>
<dbReference type="SUPFAM" id="SSF50729">
    <property type="entry name" value="PH domain-like"/>
    <property type="match status" value="1"/>
</dbReference>
<dbReference type="Gene3D" id="2.30.29.30">
    <property type="entry name" value="Pleckstrin-homology domain (PH domain)/Phosphotyrosine-binding domain (PTB)"/>
    <property type="match status" value="1"/>
</dbReference>
<dbReference type="InterPro" id="IPR001452">
    <property type="entry name" value="SH3_domain"/>
</dbReference>
<evidence type="ECO:0000259" key="36">
    <source>
        <dbReference type="PROSITE" id="PS50001"/>
    </source>
</evidence>
<dbReference type="Gene3D" id="3.30.505.10">
    <property type="entry name" value="SH2 domain"/>
    <property type="match status" value="1"/>
</dbReference>
<evidence type="ECO:0000256" key="30">
    <source>
        <dbReference type="PROSITE-ProRule" id="PRU00191"/>
    </source>
</evidence>
<dbReference type="GO" id="GO:0004715">
    <property type="term" value="F:non-membrane spanning protein tyrosine kinase activity"/>
    <property type="evidence" value="ECO:0007669"/>
    <property type="project" value="UniProtKB-EC"/>
</dbReference>
<dbReference type="FunFam" id="1.10.510.10:FF:000052">
    <property type="entry name" value="Tyrosine-protein kinase"/>
    <property type="match status" value="1"/>
</dbReference>
<comment type="catalytic activity">
    <reaction evidence="28 34">
        <text>L-tyrosyl-[protein] + ATP = O-phospho-L-tyrosyl-[protein] + ADP + H(+)</text>
        <dbReference type="Rhea" id="RHEA:10596"/>
        <dbReference type="Rhea" id="RHEA-COMP:10136"/>
        <dbReference type="Rhea" id="RHEA-COMP:20101"/>
        <dbReference type="ChEBI" id="CHEBI:15378"/>
        <dbReference type="ChEBI" id="CHEBI:30616"/>
        <dbReference type="ChEBI" id="CHEBI:46858"/>
        <dbReference type="ChEBI" id="CHEBI:61978"/>
        <dbReference type="ChEBI" id="CHEBI:456216"/>
        <dbReference type="EC" id="2.7.10.2"/>
    </reaction>
</comment>
<dbReference type="InterPro" id="IPR001245">
    <property type="entry name" value="Ser-Thr/Tyr_kinase_cat_dom"/>
</dbReference>
<proteinExistence type="inferred from homology"/>
<dbReference type="SMART" id="SM00219">
    <property type="entry name" value="TyrKc"/>
    <property type="match status" value="1"/>
</dbReference>
<comment type="subcellular location">
    <subcellularLocation>
        <location evidence="3">Cell membrane</location>
        <topology evidence="3">Peripheral membrane protein</topology>
    </subcellularLocation>
    <subcellularLocation>
        <location evidence="5">Cytoplasm</location>
    </subcellularLocation>
    <subcellularLocation>
        <location evidence="4">Membrane raft</location>
    </subcellularLocation>
    <subcellularLocation>
        <location evidence="2">Nucleus</location>
    </subcellularLocation>
</comment>
<name>L8Y6S2_TUPCH</name>
<dbReference type="InterPro" id="IPR036028">
    <property type="entry name" value="SH3-like_dom_sf"/>
</dbReference>
<evidence type="ECO:0000256" key="33">
    <source>
        <dbReference type="PROSITE-ProRule" id="PRU10141"/>
    </source>
</evidence>
<dbReference type="InterPro" id="IPR001562">
    <property type="entry name" value="Znf_Btk_motif"/>
</dbReference>
<dbReference type="STRING" id="246437.L8Y6S2"/>
<evidence type="ECO:0000256" key="12">
    <source>
        <dbReference type="ARBA" id="ARBA00022723"/>
    </source>
</evidence>
<dbReference type="PROSITE" id="PS50011">
    <property type="entry name" value="PROTEIN_KINASE_DOM"/>
    <property type="match status" value="1"/>
</dbReference>
<keyword evidence="18" id="KW-0391">Immunity</keyword>
<dbReference type="InParanoid" id="L8Y6S2"/>
<keyword evidence="22" id="KW-0446">Lipid-binding</keyword>
<organism evidence="40 41">
    <name type="scientific">Tupaia chinensis</name>
    <name type="common">Chinese tree shrew</name>
    <name type="synonym">Tupaia belangeri chinensis</name>
    <dbReference type="NCBI Taxonomy" id="246437"/>
    <lineage>
        <taxon>Eukaryota</taxon>
        <taxon>Metazoa</taxon>
        <taxon>Chordata</taxon>
        <taxon>Craniata</taxon>
        <taxon>Vertebrata</taxon>
        <taxon>Euteleostomi</taxon>
        <taxon>Mammalia</taxon>
        <taxon>Eutheria</taxon>
        <taxon>Euarchontoglires</taxon>
        <taxon>Scandentia</taxon>
        <taxon>Tupaiidae</taxon>
        <taxon>Tupaia</taxon>
    </lineage>
</organism>
<dbReference type="GO" id="GO:0050864">
    <property type="term" value="P:regulation of B cell activation"/>
    <property type="evidence" value="ECO:0007669"/>
    <property type="project" value="UniProtKB-ARBA"/>
</dbReference>
<evidence type="ECO:0000256" key="2">
    <source>
        <dbReference type="ARBA" id="ARBA00004123"/>
    </source>
</evidence>
<evidence type="ECO:0000256" key="31">
    <source>
        <dbReference type="PROSITE-ProRule" id="PRU00192"/>
    </source>
</evidence>
<keyword evidence="24" id="KW-0472">Membrane</keyword>
<accession>L8Y6S2</accession>
<evidence type="ECO:0000256" key="27">
    <source>
        <dbReference type="ARBA" id="ARBA00023242"/>
    </source>
</evidence>
<feature type="domain" description="PH" evidence="38">
    <location>
        <begin position="1"/>
        <end position="144"/>
    </location>
</feature>
<feature type="domain" description="SH2" evidence="36">
    <location>
        <begin position="292"/>
        <end position="379"/>
    </location>
</feature>
<dbReference type="InterPro" id="IPR000980">
    <property type="entry name" value="SH2"/>
</dbReference>
<evidence type="ECO:0000313" key="41">
    <source>
        <dbReference type="Proteomes" id="UP000011518"/>
    </source>
</evidence>
<dbReference type="EMBL" id="KB368870">
    <property type="protein sequence ID" value="ELV10036.1"/>
    <property type="molecule type" value="Genomic_DNA"/>
</dbReference>
<keyword evidence="14 32" id="KW-0863">Zinc-finger</keyword>
<dbReference type="GO" id="GO:0042113">
    <property type="term" value="P:B cell activation"/>
    <property type="evidence" value="ECO:0007669"/>
    <property type="project" value="UniProtKB-ARBA"/>
</dbReference>
<feature type="region of interest" description="Disordered" evidence="35">
    <location>
        <begin position="80"/>
        <end position="99"/>
    </location>
</feature>
<dbReference type="PROSITE" id="PS50003">
    <property type="entry name" value="PH_DOMAIN"/>
    <property type="match status" value="1"/>
</dbReference>
<dbReference type="SMART" id="SM00252">
    <property type="entry name" value="SH2"/>
    <property type="match status" value="1"/>
</dbReference>
<dbReference type="FunFam" id="2.30.30.40:FF:000125">
    <property type="entry name" value="Tyrosine-protein kinase"/>
    <property type="match status" value="1"/>
</dbReference>
<comment type="cofactor">
    <cofactor evidence="1">
        <name>Zn(2+)</name>
        <dbReference type="ChEBI" id="CHEBI:29105"/>
    </cofactor>
</comment>
<evidence type="ECO:0000259" key="39">
    <source>
        <dbReference type="PROSITE" id="PS50011"/>
    </source>
</evidence>
<evidence type="ECO:0000256" key="35">
    <source>
        <dbReference type="SAM" id="MobiDB-lite"/>
    </source>
</evidence>
<dbReference type="GO" id="GO:0045121">
    <property type="term" value="C:membrane raft"/>
    <property type="evidence" value="ECO:0007669"/>
    <property type="project" value="UniProtKB-SubCell"/>
</dbReference>
<keyword evidence="13 33" id="KW-0547">Nucleotide-binding</keyword>
<dbReference type="PRINTS" id="PR00452">
    <property type="entry name" value="SH3DOMAIN"/>
</dbReference>
<evidence type="ECO:0000259" key="37">
    <source>
        <dbReference type="PROSITE" id="PS50002"/>
    </source>
</evidence>
<dbReference type="Pfam" id="PF00779">
    <property type="entry name" value="BTK"/>
    <property type="match status" value="1"/>
</dbReference>
<evidence type="ECO:0000256" key="24">
    <source>
        <dbReference type="ARBA" id="ARBA00023136"/>
    </source>
</evidence>
<keyword evidence="6 31" id="KW-0728">SH3 domain</keyword>
<dbReference type="InterPro" id="IPR008266">
    <property type="entry name" value="Tyr_kinase_AS"/>
</dbReference>
<evidence type="ECO:0000256" key="15">
    <source>
        <dbReference type="ARBA" id="ARBA00022777"/>
    </source>
</evidence>
<evidence type="ECO:0000313" key="40">
    <source>
        <dbReference type="EMBL" id="ELV10036.1"/>
    </source>
</evidence>
<dbReference type="GO" id="GO:0008289">
    <property type="term" value="F:lipid binding"/>
    <property type="evidence" value="ECO:0007669"/>
    <property type="project" value="UniProtKB-KW"/>
</dbReference>
<dbReference type="PROSITE" id="PS00109">
    <property type="entry name" value="PROTEIN_KINASE_TYR"/>
    <property type="match status" value="1"/>
</dbReference>
<dbReference type="Proteomes" id="UP000011518">
    <property type="component" value="Unassembled WGS sequence"/>
</dbReference>
<dbReference type="PRINTS" id="PR00402">
    <property type="entry name" value="TECBTKDOMAIN"/>
</dbReference>
<dbReference type="PRINTS" id="PR00109">
    <property type="entry name" value="TYRKINASE"/>
</dbReference>
<evidence type="ECO:0000256" key="32">
    <source>
        <dbReference type="PROSITE-ProRule" id="PRU00432"/>
    </source>
</evidence>
<dbReference type="CDD" id="cd11906">
    <property type="entry name" value="SH3_BTK"/>
    <property type="match status" value="1"/>
</dbReference>
<evidence type="ECO:0000256" key="6">
    <source>
        <dbReference type="ARBA" id="ARBA00022443"/>
    </source>
</evidence>
<evidence type="ECO:0000256" key="11">
    <source>
        <dbReference type="ARBA" id="ARBA00022679"/>
    </source>
</evidence>
<dbReference type="PANTHER" id="PTHR24418">
    <property type="entry name" value="TYROSINE-PROTEIN KINASE"/>
    <property type="match status" value="1"/>
</dbReference>
<dbReference type="GO" id="GO:0005634">
    <property type="term" value="C:nucleus"/>
    <property type="evidence" value="ECO:0007669"/>
    <property type="project" value="UniProtKB-SubCell"/>
</dbReference>
<keyword evidence="7" id="KW-1003">Cell membrane</keyword>
<evidence type="ECO:0000256" key="17">
    <source>
        <dbReference type="ARBA" id="ARBA00022840"/>
    </source>
</evidence>
<dbReference type="GO" id="GO:0005886">
    <property type="term" value="C:plasma membrane"/>
    <property type="evidence" value="ECO:0007669"/>
    <property type="project" value="UniProtKB-SubCell"/>
</dbReference>
<evidence type="ECO:0000256" key="14">
    <source>
        <dbReference type="ARBA" id="ARBA00022771"/>
    </source>
</evidence>
<dbReference type="PRINTS" id="PR00401">
    <property type="entry name" value="SH2DOMAIN"/>
</dbReference>
<evidence type="ECO:0000256" key="22">
    <source>
        <dbReference type="ARBA" id="ARBA00023121"/>
    </source>
</evidence>
<keyword evidence="11 34" id="KW-0808">Transferase</keyword>
<dbReference type="FunCoup" id="L8Y6S2">
    <property type="interactions" value="703"/>
</dbReference>
<evidence type="ECO:0000256" key="23">
    <source>
        <dbReference type="ARBA" id="ARBA00023130"/>
    </source>
</evidence>
<evidence type="ECO:0000256" key="28">
    <source>
        <dbReference type="ARBA" id="ARBA00051245"/>
    </source>
</evidence>
<dbReference type="InterPro" id="IPR035574">
    <property type="entry name" value="BTK_SH3"/>
</dbReference>
<dbReference type="InterPro" id="IPR036860">
    <property type="entry name" value="SH2_dom_sf"/>
</dbReference>
<keyword evidence="10" id="KW-0399">Innate immunity</keyword>
<evidence type="ECO:0000256" key="34">
    <source>
        <dbReference type="RuleBase" id="RU362096"/>
    </source>
</evidence>
<keyword evidence="27" id="KW-0539">Nucleus</keyword>
<dbReference type="SMART" id="SM00107">
    <property type="entry name" value="BTK"/>
    <property type="match status" value="1"/>
</dbReference>
<dbReference type="SUPFAM" id="SSF50044">
    <property type="entry name" value="SH3-domain"/>
    <property type="match status" value="1"/>
</dbReference>
<dbReference type="GO" id="GO:0008270">
    <property type="term" value="F:zinc ion binding"/>
    <property type="evidence" value="ECO:0007669"/>
    <property type="project" value="UniProtKB-KW"/>
</dbReference>
<keyword evidence="41" id="KW-1185">Reference proteome</keyword>
<evidence type="ECO:0000256" key="26">
    <source>
        <dbReference type="ARBA" id="ARBA00023163"/>
    </source>
</evidence>
<keyword evidence="21" id="KW-0805">Transcription regulation</keyword>
<keyword evidence="25 34" id="KW-0829">Tyrosine-protein kinase</keyword>
<evidence type="ECO:0000256" key="19">
    <source>
        <dbReference type="ARBA" id="ARBA00022990"/>
    </source>
</evidence>
<dbReference type="InterPro" id="IPR017441">
    <property type="entry name" value="Protein_kinase_ATP_BS"/>
</dbReference>
<evidence type="ECO:0000256" key="7">
    <source>
        <dbReference type="ARBA" id="ARBA00022475"/>
    </source>
</evidence>
<keyword evidence="23" id="KW-1064">Adaptive immunity</keyword>
<dbReference type="PROSITE" id="PS50002">
    <property type="entry name" value="SH3"/>
    <property type="match status" value="1"/>
</dbReference>
<feature type="domain" description="Protein kinase" evidence="39">
    <location>
        <begin position="388"/>
        <end position="675"/>
    </location>
</feature>
<dbReference type="GO" id="GO:1900227">
    <property type="term" value="P:positive regulation of NLRP3 inflammasome complex assembly"/>
    <property type="evidence" value="ECO:0007669"/>
    <property type="project" value="UniProtKB-ARBA"/>
</dbReference>
<dbReference type="GO" id="GO:0035556">
    <property type="term" value="P:intracellular signal transduction"/>
    <property type="evidence" value="ECO:0007669"/>
    <property type="project" value="InterPro"/>
</dbReference>
<evidence type="ECO:0000256" key="18">
    <source>
        <dbReference type="ARBA" id="ARBA00022859"/>
    </source>
</evidence>
<evidence type="ECO:0000256" key="16">
    <source>
        <dbReference type="ARBA" id="ARBA00022833"/>
    </source>
</evidence>
<keyword evidence="12" id="KW-0479">Metal-binding</keyword>
<evidence type="ECO:0000256" key="13">
    <source>
        <dbReference type="ARBA" id="ARBA00022741"/>
    </source>
</evidence>
<dbReference type="InterPro" id="IPR001849">
    <property type="entry name" value="PH_domain"/>
</dbReference>
<sequence>MAGAMYLVAEEDDGGWECRQHKGPGSPFQYSEGLQGSYLRNLGAYEEKKSDMRRPSEQRRGSKKGSIDVEKITCVETVVPEKNPPPERQIPRRGEESSEMEQISIIERFPYPFQVVYDEGPLYVFSPNEELRKRWIHQLKNVIRYNSDLVQKYHPCFWIDGQYLCCSQTAKNAMGCQILENRNGSLKPGSSHRKTKKPLPPTPEEDQILKKPLPPEPTAAPVATSELKKVVALYDYMPMNANDLQLRKGDEYFILEESNLPWWRARDKNGQEGYIPSNYVTEAEDSIEMYEWYSKHMTRSQAEQLLKQEGKEGGFIVRDSSKAGKYTVSVFAKSTGDPQGVIRHYVVCSTPQSQYYLAEKHLFSTIPELINYHQHNSAGSWEIDPKDLTFLKELGAGQFGVVKYGKWRGQYDVAIKMIKEGSMSEDEFIEEAKVMMNLSHEKLVQLYGVCTKQRPIFIITEYMANGCLLNYLREMRPRFQTQQLLEMCKDVCEAMEYLESKQFLHRDLAARNCLVNDQGVVKVSDFGLSRYVLDDEYTSSVGSKFPVRWSPPEVLMYSKFSSKSDIWAFGVLMWEIYSLGKMPYERFSNSETAEHITQGLRLYRPHLASERVYTIMYSCWHEEKCMDKPGPKLDSRAEACFVNCVERFIDTSQFILNRLEQTQKSKPVFSESLSD</sequence>
<keyword evidence="26" id="KW-0804">Transcription</keyword>
<evidence type="ECO:0000256" key="9">
    <source>
        <dbReference type="ARBA" id="ARBA00022553"/>
    </source>
</evidence>
<dbReference type="InterPro" id="IPR011993">
    <property type="entry name" value="PH-like_dom_sf"/>
</dbReference>
<dbReference type="Gene3D" id="2.30.30.40">
    <property type="entry name" value="SH3 Domains"/>
    <property type="match status" value="1"/>
</dbReference>
<evidence type="ECO:0000256" key="29">
    <source>
        <dbReference type="ARBA" id="ARBA00065603"/>
    </source>
</evidence>
<dbReference type="Pfam" id="PF07714">
    <property type="entry name" value="PK_Tyr_Ser-Thr"/>
    <property type="match status" value="1"/>
</dbReference>
<dbReference type="Pfam" id="PF00018">
    <property type="entry name" value="SH3_1"/>
    <property type="match status" value="1"/>
</dbReference>
<keyword evidence="19" id="KW-0007">Acetylation</keyword>
<dbReference type="Pfam" id="PF00017">
    <property type="entry name" value="SH2"/>
    <property type="match status" value="1"/>
</dbReference>
<dbReference type="AlphaFoldDB" id="L8Y6S2"/>
<dbReference type="PROSITE" id="PS00107">
    <property type="entry name" value="PROTEIN_KINASE_ATP"/>
    <property type="match status" value="1"/>
</dbReference>